<comment type="caution">
    <text evidence="3">The sequence shown here is derived from an EMBL/GenBank/DDBJ whole genome shotgun (WGS) entry which is preliminary data.</text>
</comment>
<gene>
    <name evidence="3" type="ORF">RM539_11335</name>
</gene>
<feature type="signal peptide" evidence="1">
    <location>
        <begin position="1"/>
        <end position="21"/>
    </location>
</feature>
<keyword evidence="4" id="KW-1185">Reference proteome</keyword>
<dbReference type="InterPro" id="IPR025524">
    <property type="entry name" value="DUF4412"/>
</dbReference>
<protein>
    <submittedName>
        <fullName evidence="3">DUF4412 domain-containing protein</fullName>
    </submittedName>
</protein>
<organism evidence="3 4">
    <name type="scientific">Autumnicola musiva</name>
    <dbReference type="NCBI Taxonomy" id="3075589"/>
    <lineage>
        <taxon>Bacteria</taxon>
        <taxon>Pseudomonadati</taxon>
        <taxon>Bacteroidota</taxon>
        <taxon>Flavobacteriia</taxon>
        <taxon>Flavobacteriales</taxon>
        <taxon>Flavobacteriaceae</taxon>
        <taxon>Autumnicola</taxon>
    </lineage>
</organism>
<sequence>MKKLLYLSLGIFILSVFSAEAQLFKKLTKKVEEKVEDAVVKNVSDKAENETNKKLDQLWETKLNNTSFPVGTKMIDPAKIPATYSFDWEYKLNMKTAGTEMEMIYFLKKDAGYFGMKIPQAPQMFTVLDEGNKISVMYISSEEKNHVMATKFTEPSENPEGNKEFVDMQFKEIGRKSIRGYKCRGYKTENKNSVFTFYVTDEAGISFSDIFQAHQEKFPEGFDGNLNLLKNGEGLVMQMQMEDKGDPSKDVVITCIGIEKRQFSINKSDYK</sequence>
<evidence type="ECO:0000313" key="4">
    <source>
        <dbReference type="Proteomes" id="UP001262582"/>
    </source>
</evidence>
<evidence type="ECO:0000313" key="3">
    <source>
        <dbReference type="EMBL" id="MDT0677175.1"/>
    </source>
</evidence>
<evidence type="ECO:0000259" key="2">
    <source>
        <dbReference type="Pfam" id="PF14371"/>
    </source>
</evidence>
<evidence type="ECO:0000256" key="1">
    <source>
        <dbReference type="SAM" id="SignalP"/>
    </source>
</evidence>
<dbReference type="Pfam" id="PF14371">
    <property type="entry name" value="DUF4412"/>
    <property type="match status" value="1"/>
</dbReference>
<accession>A0ABU3D6M0</accession>
<keyword evidence="1" id="KW-0732">Signal</keyword>
<dbReference type="RefSeq" id="WP_311503512.1">
    <property type="nucleotide sequence ID" value="NZ_JAVRHK010000007.1"/>
</dbReference>
<feature type="domain" description="DUF4412" evidence="2">
    <location>
        <begin position="91"/>
        <end position="205"/>
    </location>
</feature>
<name>A0ABU3D6M0_9FLAO</name>
<dbReference type="EMBL" id="JAVRHK010000007">
    <property type="protein sequence ID" value="MDT0677175.1"/>
    <property type="molecule type" value="Genomic_DNA"/>
</dbReference>
<feature type="chain" id="PRO_5045410876" evidence="1">
    <location>
        <begin position="22"/>
        <end position="271"/>
    </location>
</feature>
<reference evidence="3 4" key="1">
    <citation type="submission" date="2023-09" db="EMBL/GenBank/DDBJ databases">
        <authorList>
            <person name="Rey-Velasco X."/>
        </authorList>
    </citation>
    <scope>NUCLEOTIDE SEQUENCE [LARGE SCALE GENOMIC DNA]</scope>
    <source>
        <strain evidence="3 4">F117</strain>
    </source>
</reference>
<dbReference type="Proteomes" id="UP001262582">
    <property type="component" value="Unassembled WGS sequence"/>
</dbReference>
<proteinExistence type="predicted"/>